<dbReference type="EMBL" id="VBAN01000131">
    <property type="protein sequence ID" value="TMI83029.1"/>
    <property type="molecule type" value="Genomic_DNA"/>
</dbReference>
<dbReference type="SUPFAM" id="SSF50974">
    <property type="entry name" value="Nitrous oxide reductase, N-terminal domain"/>
    <property type="match status" value="1"/>
</dbReference>
<dbReference type="InterPro" id="IPR051200">
    <property type="entry name" value="Host-pathogen_enzymatic-act"/>
</dbReference>
<dbReference type="InterPro" id="IPR011045">
    <property type="entry name" value="N2O_reductase_N"/>
</dbReference>
<name>A0A537JHL8_9BACT</name>
<reference evidence="2 3" key="1">
    <citation type="journal article" date="2019" name="Nat. Microbiol.">
        <title>Mediterranean grassland soil C-N compound turnover is dependent on rainfall and depth, and is mediated by genomically divergent microorganisms.</title>
        <authorList>
            <person name="Diamond S."/>
            <person name="Andeer P.F."/>
            <person name="Li Z."/>
            <person name="Crits-Christoph A."/>
            <person name="Burstein D."/>
            <person name="Anantharaman K."/>
            <person name="Lane K.R."/>
            <person name="Thomas B.C."/>
            <person name="Pan C."/>
            <person name="Northen T.R."/>
            <person name="Banfield J.F."/>
        </authorList>
    </citation>
    <scope>NUCLEOTIDE SEQUENCE [LARGE SCALE GENOMIC DNA]</scope>
    <source>
        <strain evidence="2">NP_6</strain>
    </source>
</reference>
<protein>
    <recommendedName>
        <fullName evidence="4">YncE family protein</fullName>
    </recommendedName>
</protein>
<evidence type="ECO:0000313" key="2">
    <source>
        <dbReference type="EMBL" id="TMI83029.1"/>
    </source>
</evidence>
<evidence type="ECO:0000256" key="1">
    <source>
        <dbReference type="SAM" id="SignalP"/>
    </source>
</evidence>
<dbReference type="InterPro" id="IPR015943">
    <property type="entry name" value="WD40/YVTN_repeat-like_dom_sf"/>
</dbReference>
<comment type="caution">
    <text evidence="2">The sequence shown here is derived from an EMBL/GenBank/DDBJ whole genome shotgun (WGS) entry which is preliminary data.</text>
</comment>
<feature type="signal peptide" evidence="1">
    <location>
        <begin position="1"/>
        <end position="24"/>
    </location>
</feature>
<accession>A0A537JHL8</accession>
<dbReference type="PANTHER" id="PTHR47197:SF3">
    <property type="entry name" value="DIHYDRO-HEME D1 DEHYDROGENASE"/>
    <property type="match status" value="1"/>
</dbReference>
<dbReference type="Gene3D" id="2.130.10.10">
    <property type="entry name" value="YVTN repeat-like/Quinoprotein amine dehydrogenase"/>
    <property type="match status" value="1"/>
</dbReference>
<evidence type="ECO:0000313" key="3">
    <source>
        <dbReference type="Proteomes" id="UP000318093"/>
    </source>
</evidence>
<keyword evidence="1" id="KW-0732">Signal</keyword>
<dbReference type="AlphaFoldDB" id="A0A537JHL8"/>
<gene>
    <name evidence="2" type="ORF">E6H03_04515</name>
</gene>
<dbReference type="Proteomes" id="UP000318093">
    <property type="component" value="Unassembled WGS sequence"/>
</dbReference>
<evidence type="ECO:0008006" key="4">
    <source>
        <dbReference type="Google" id="ProtNLM"/>
    </source>
</evidence>
<feature type="chain" id="PRO_5021741233" description="YncE family protein" evidence="1">
    <location>
        <begin position="25"/>
        <end position="95"/>
    </location>
</feature>
<sequence length="95" mass="9566">MRGLKLTLCLVGVVVLAGAAGASAAPFAYITDTWSNDLYIIDTATNTVVTTAAVGVDPFGVAATPDGSRVYVANSSDNTVSVIDTATDTVSTVPV</sequence>
<organism evidence="2 3">
    <name type="scientific">Candidatus Segetimicrobium genomatis</name>
    <dbReference type="NCBI Taxonomy" id="2569760"/>
    <lineage>
        <taxon>Bacteria</taxon>
        <taxon>Bacillati</taxon>
        <taxon>Candidatus Sysuimicrobiota</taxon>
        <taxon>Candidatus Sysuimicrobiia</taxon>
        <taxon>Candidatus Sysuimicrobiales</taxon>
        <taxon>Candidatus Segetimicrobiaceae</taxon>
        <taxon>Candidatus Segetimicrobium</taxon>
    </lineage>
</organism>
<proteinExistence type="predicted"/>
<dbReference type="PANTHER" id="PTHR47197">
    <property type="entry name" value="PROTEIN NIRF"/>
    <property type="match status" value="1"/>
</dbReference>
<dbReference type="NCBIfam" id="TIGR02276">
    <property type="entry name" value="beta_rpt_yvtn"/>
    <property type="match status" value="2"/>
</dbReference>
<feature type="non-terminal residue" evidence="2">
    <location>
        <position position="95"/>
    </location>
</feature>
<dbReference type="InterPro" id="IPR011964">
    <property type="entry name" value="YVTN_b-propeller_repeat"/>
</dbReference>